<evidence type="ECO:0000256" key="6">
    <source>
        <dbReference type="ARBA" id="ARBA00022490"/>
    </source>
</evidence>
<dbReference type="SMART" id="SM00644">
    <property type="entry name" value="Ami_2"/>
    <property type="match status" value="1"/>
</dbReference>
<organism evidence="15 16">
    <name type="scientific">Paenirhodobacter populi</name>
    <dbReference type="NCBI Taxonomy" id="2306993"/>
    <lineage>
        <taxon>Bacteria</taxon>
        <taxon>Pseudomonadati</taxon>
        <taxon>Pseudomonadota</taxon>
        <taxon>Alphaproteobacteria</taxon>
        <taxon>Rhodobacterales</taxon>
        <taxon>Rhodobacter group</taxon>
        <taxon>Paenirhodobacter</taxon>
    </lineage>
</organism>
<accession>A0A443K215</accession>
<evidence type="ECO:0000313" key="16">
    <source>
        <dbReference type="Proteomes" id="UP000284451"/>
    </source>
</evidence>
<dbReference type="Proteomes" id="UP000284451">
    <property type="component" value="Unassembled WGS sequence"/>
</dbReference>
<evidence type="ECO:0000256" key="11">
    <source>
        <dbReference type="ARBA" id="ARBA00039257"/>
    </source>
</evidence>
<evidence type="ECO:0000256" key="3">
    <source>
        <dbReference type="ARBA" id="ARBA00004496"/>
    </source>
</evidence>
<feature type="domain" description="N-acetylmuramoyl-L-alanine amidase" evidence="14">
    <location>
        <begin position="11"/>
        <end position="186"/>
    </location>
</feature>
<gene>
    <name evidence="15" type="ORF">D2T29_19725</name>
</gene>
<dbReference type="GO" id="GO:0046872">
    <property type="term" value="F:metal ion binding"/>
    <property type="evidence" value="ECO:0007669"/>
    <property type="project" value="UniProtKB-KW"/>
</dbReference>
<dbReference type="InterPro" id="IPR036505">
    <property type="entry name" value="Amidase/PGRP_sf"/>
</dbReference>
<sequence>MRVKSHKVEGLSYLAAAYVGAVITPTIVILHDTAGRLDKGNSATYLASKNSGQVSVHFVIERDGTITQLVPLNRRANHAGVSTFNGRSGCNDFAIGIEIVNPGKMSWSGARIAQAWWGQTFDAATFDVRDAETPQHGKGAWMAYTPEQIAAVTELLQCLFADVPTLKDITTHWYVSPGRKVDTNPLFPLDQVRAAVLGHDDPAELAAEAQSAPAPVQGLEVQIETNGDTLNLRRWPSFNPNVIAAIPDAAIVPVLRTGIFDGREWHQVLYGGQHGWIVASYAAPIVKS</sequence>
<reference evidence="15 16" key="2">
    <citation type="submission" date="2019-01" db="EMBL/GenBank/DDBJ databases">
        <authorList>
            <person name="Li Y."/>
        </authorList>
    </citation>
    <scope>NUCLEOTIDE SEQUENCE [LARGE SCALE GENOMIC DNA]</scope>
    <source>
        <strain evidence="15 16">07D10-4-3</strain>
    </source>
</reference>
<evidence type="ECO:0000256" key="8">
    <source>
        <dbReference type="ARBA" id="ARBA00022801"/>
    </source>
</evidence>
<dbReference type="GO" id="GO:0009254">
    <property type="term" value="P:peptidoglycan turnover"/>
    <property type="evidence" value="ECO:0007669"/>
    <property type="project" value="TreeGrafter"/>
</dbReference>
<keyword evidence="13" id="KW-1133">Transmembrane helix</keyword>
<comment type="catalytic activity">
    <reaction evidence="1">
        <text>Hydrolyzes the link between N-acetylmuramoyl residues and L-amino acid residues in certain cell-wall glycopeptides.</text>
        <dbReference type="EC" id="3.5.1.28"/>
    </reaction>
</comment>
<dbReference type="AlphaFoldDB" id="A0A443K215"/>
<evidence type="ECO:0000259" key="14">
    <source>
        <dbReference type="SMART" id="SM00644"/>
    </source>
</evidence>
<reference evidence="15 16" key="1">
    <citation type="submission" date="2019-01" db="EMBL/GenBank/DDBJ databases">
        <title>Sinorhodobacter populi sp. nov. isolated from the symptomatic bark tissue of Populus euramericana canker.</title>
        <authorList>
            <person name="Xu G."/>
        </authorList>
    </citation>
    <scope>NUCLEOTIDE SEQUENCE [LARGE SCALE GENOMIC DNA]</scope>
    <source>
        <strain evidence="15 16">07D10-4-3</strain>
    </source>
</reference>
<evidence type="ECO:0000313" key="15">
    <source>
        <dbReference type="EMBL" id="RWR26809.1"/>
    </source>
</evidence>
<feature type="transmembrane region" description="Helical" evidence="13">
    <location>
        <begin position="12"/>
        <end position="31"/>
    </location>
</feature>
<dbReference type="PANTHER" id="PTHR30417:SF4">
    <property type="entry name" value="1,6-ANHYDRO-N-ACETYLMURAMYL-L-ALANINE AMIDASE AMPD"/>
    <property type="match status" value="1"/>
</dbReference>
<comment type="cofactor">
    <cofactor evidence="2">
        <name>Zn(2+)</name>
        <dbReference type="ChEBI" id="CHEBI:29105"/>
    </cofactor>
</comment>
<keyword evidence="13" id="KW-0812">Transmembrane</keyword>
<evidence type="ECO:0000256" key="1">
    <source>
        <dbReference type="ARBA" id="ARBA00001561"/>
    </source>
</evidence>
<proteinExistence type="inferred from homology"/>
<evidence type="ECO:0000256" key="7">
    <source>
        <dbReference type="ARBA" id="ARBA00022723"/>
    </source>
</evidence>
<evidence type="ECO:0000256" key="4">
    <source>
        <dbReference type="ARBA" id="ARBA00007553"/>
    </source>
</evidence>
<keyword evidence="10" id="KW-0961">Cell wall biogenesis/degradation</keyword>
<evidence type="ECO:0000256" key="10">
    <source>
        <dbReference type="ARBA" id="ARBA00023316"/>
    </source>
</evidence>
<evidence type="ECO:0000256" key="12">
    <source>
        <dbReference type="ARBA" id="ARBA00042615"/>
    </source>
</evidence>
<dbReference type="CDD" id="cd06583">
    <property type="entry name" value="PGRP"/>
    <property type="match status" value="1"/>
</dbReference>
<dbReference type="GO" id="GO:0009253">
    <property type="term" value="P:peptidoglycan catabolic process"/>
    <property type="evidence" value="ECO:0007669"/>
    <property type="project" value="InterPro"/>
</dbReference>
<dbReference type="GO" id="GO:0005737">
    <property type="term" value="C:cytoplasm"/>
    <property type="evidence" value="ECO:0007669"/>
    <property type="project" value="UniProtKB-SubCell"/>
</dbReference>
<dbReference type="RefSeq" id="WP_128233834.1">
    <property type="nucleotide sequence ID" value="NZ_SAUY01000038.1"/>
</dbReference>
<comment type="caution">
    <text evidence="15">The sequence shown here is derived from an EMBL/GenBank/DDBJ whole genome shotgun (WGS) entry which is preliminary data.</text>
</comment>
<dbReference type="InterPro" id="IPR051206">
    <property type="entry name" value="NAMLAA_amidase_2"/>
</dbReference>
<dbReference type="Gene3D" id="3.40.80.10">
    <property type="entry name" value="Peptidoglycan recognition protein-like"/>
    <property type="match status" value="1"/>
</dbReference>
<dbReference type="EC" id="3.5.1.28" evidence="5"/>
<dbReference type="InterPro" id="IPR002502">
    <property type="entry name" value="Amidase_domain"/>
</dbReference>
<evidence type="ECO:0000256" key="13">
    <source>
        <dbReference type="SAM" id="Phobius"/>
    </source>
</evidence>
<keyword evidence="6" id="KW-0963">Cytoplasm</keyword>
<dbReference type="GO" id="GO:0071555">
    <property type="term" value="P:cell wall organization"/>
    <property type="evidence" value="ECO:0007669"/>
    <property type="project" value="UniProtKB-KW"/>
</dbReference>
<keyword evidence="8" id="KW-0378">Hydrolase</keyword>
<evidence type="ECO:0000256" key="5">
    <source>
        <dbReference type="ARBA" id="ARBA00011901"/>
    </source>
</evidence>
<evidence type="ECO:0000256" key="9">
    <source>
        <dbReference type="ARBA" id="ARBA00022833"/>
    </source>
</evidence>
<dbReference type="Gene3D" id="2.30.30.40">
    <property type="entry name" value="SH3 Domains"/>
    <property type="match status" value="1"/>
</dbReference>
<evidence type="ECO:0000256" key="2">
    <source>
        <dbReference type="ARBA" id="ARBA00001947"/>
    </source>
</evidence>
<dbReference type="GO" id="GO:0008745">
    <property type="term" value="F:N-acetylmuramoyl-L-alanine amidase activity"/>
    <property type="evidence" value="ECO:0007669"/>
    <property type="project" value="UniProtKB-EC"/>
</dbReference>
<comment type="similarity">
    <text evidence="4">Belongs to the N-acetylmuramoyl-L-alanine amidase 2 family.</text>
</comment>
<protein>
    <recommendedName>
        <fullName evidence="11">1,6-anhydro-N-acetylmuramyl-L-alanine amidase AmpD</fullName>
        <ecNumber evidence="5">3.5.1.28</ecNumber>
    </recommendedName>
    <alternativeName>
        <fullName evidence="12">N-acetylmuramoyl-L-alanine amidase</fullName>
    </alternativeName>
</protein>
<dbReference type="EMBL" id="SAUY01000038">
    <property type="protein sequence ID" value="RWR26809.1"/>
    <property type="molecule type" value="Genomic_DNA"/>
</dbReference>
<keyword evidence="7" id="KW-0479">Metal-binding</keyword>
<keyword evidence="9" id="KW-0862">Zinc</keyword>
<name>A0A443K215_9RHOB</name>
<dbReference type="Pfam" id="PF01510">
    <property type="entry name" value="Amidase_2"/>
    <property type="match status" value="1"/>
</dbReference>
<dbReference type="SUPFAM" id="SSF55846">
    <property type="entry name" value="N-acetylmuramoyl-L-alanine amidase-like"/>
    <property type="match status" value="1"/>
</dbReference>
<comment type="subcellular location">
    <subcellularLocation>
        <location evidence="3">Cytoplasm</location>
    </subcellularLocation>
</comment>
<dbReference type="PANTHER" id="PTHR30417">
    <property type="entry name" value="N-ACETYLMURAMOYL-L-ALANINE AMIDASE AMID"/>
    <property type="match status" value="1"/>
</dbReference>
<keyword evidence="13" id="KW-0472">Membrane</keyword>